<evidence type="ECO:0000313" key="4">
    <source>
        <dbReference type="EMBL" id="PLS09940.1"/>
    </source>
</evidence>
<gene>
    <name evidence="4" type="ORF">CUU63_01125</name>
    <name evidence="3" type="ORF">MOF03_01080</name>
</gene>
<evidence type="ECO:0008006" key="7">
    <source>
        <dbReference type="Google" id="ProtNLM"/>
    </source>
</evidence>
<dbReference type="AlphaFoldDB" id="A0A9Q4HNU6"/>
<evidence type="ECO:0000256" key="1">
    <source>
        <dbReference type="SAM" id="Coils"/>
    </source>
</evidence>
<dbReference type="Proteomes" id="UP000234803">
    <property type="component" value="Unassembled WGS sequence"/>
</dbReference>
<name>A0A9Q4HNU6_9BACI</name>
<proteinExistence type="predicted"/>
<dbReference type="EMBL" id="PGUV01000001">
    <property type="protein sequence ID" value="PLS09940.1"/>
    <property type="molecule type" value="Genomic_DNA"/>
</dbReference>
<feature type="chain" id="PRO_5040050724" description="Lipoprotein" evidence="2">
    <location>
        <begin position="22"/>
        <end position="226"/>
    </location>
</feature>
<comment type="caution">
    <text evidence="3">The sequence shown here is derived from an EMBL/GenBank/DDBJ whole genome shotgun (WGS) entry which is preliminary data.</text>
</comment>
<dbReference type="EMBL" id="JALAWA010000001">
    <property type="protein sequence ID" value="MCY9183251.1"/>
    <property type="molecule type" value="Genomic_DNA"/>
</dbReference>
<feature type="coiled-coil region" evidence="1">
    <location>
        <begin position="96"/>
        <end position="186"/>
    </location>
</feature>
<dbReference type="RefSeq" id="WP_101859732.1">
    <property type="nucleotide sequence ID" value="NZ_CP061284.1"/>
</dbReference>
<reference evidence="4 5" key="1">
    <citation type="submission" date="2017-12" db="EMBL/GenBank/DDBJ databases">
        <title>Comparative Functional Genomics of Dry Heat Resistant strains isolated from the Viking Spacecraft.</title>
        <authorList>
            <person name="Seuylemezian A."/>
            <person name="Cooper K."/>
            <person name="Vaishampayan P."/>
        </authorList>
    </citation>
    <scope>NUCLEOTIDE SEQUENCE [LARGE SCALE GENOMIC DNA]</scope>
    <source>
        <strain evidence="4 5">V48-19</strain>
    </source>
</reference>
<sequence length="226" mass="25717">MRRIGLLISLLVAVLAMSACESESNVQNAAQHDQKTIKQSMIKSLGSKKKQDFQTLSNDMQLAVVFSSMVHVSETFDYGIGNPEYFIRSSMTEEEADIAKKNLESIKLENGRLKKQNSEAFAMLQKTRNQEKSRNENQQLKDNRDTFFEITGSMIALINQVTPKNAKQTRKQLDQLKKQYTKYNAESINLMNGIVKKQGADKESFERHLEALLQKQSGQTVLSEVY</sequence>
<reference evidence="3" key="2">
    <citation type="submission" date="2022-02" db="EMBL/GenBank/DDBJ databases">
        <title>Crop Bioprotection Bacillus Genome Sequencing.</title>
        <authorList>
            <person name="Dunlap C."/>
        </authorList>
    </citation>
    <scope>NUCLEOTIDE SEQUENCE</scope>
    <source>
        <strain evidence="3">EC49O2N-C10</strain>
    </source>
</reference>
<organism evidence="3 6">
    <name type="scientific">Bacillus halotolerans</name>
    <dbReference type="NCBI Taxonomy" id="260554"/>
    <lineage>
        <taxon>Bacteria</taxon>
        <taxon>Bacillati</taxon>
        <taxon>Bacillota</taxon>
        <taxon>Bacilli</taxon>
        <taxon>Bacillales</taxon>
        <taxon>Bacillaceae</taxon>
        <taxon>Bacillus</taxon>
    </lineage>
</organism>
<evidence type="ECO:0000313" key="3">
    <source>
        <dbReference type="EMBL" id="MCY9183251.1"/>
    </source>
</evidence>
<accession>A0A9Q4HNU6</accession>
<feature type="signal peptide" evidence="2">
    <location>
        <begin position="1"/>
        <end position="21"/>
    </location>
</feature>
<evidence type="ECO:0000313" key="5">
    <source>
        <dbReference type="Proteomes" id="UP000234803"/>
    </source>
</evidence>
<protein>
    <recommendedName>
        <fullName evidence="7">Lipoprotein</fullName>
    </recommendedName>
</protein>
<evidence type="ECO:0000313" key="6">
    <source>
        <dbReference type="Proteomes" id="UP001073053"/>
    </source>
</evidence>
<dbReference type="PROSITE" id="PS51257">
    <property type="entry name" value="PROKAR_LIPOPROTEIN"/>
    <property type="match status" value="1"/>
</dbReference>
<keyword evidence="2" id="KW-0732">Signal</keyword>
<evidence type="ECO:0000256" key="2">
    <source>
        <dbReference type="SAM" id="SignalP"/>
    </source>
</evidence>
<keyword evidence="1" id="KW-0175">Coiled coil</keyword>
<dbReference type="Proteomes" id="UP001073053">
    <property type="component" value="Unassembled WGS sequence"/>
</dbReference>